<accession>A0ABY9YRY8</accession>
<dbReference type="EMBL" id="CP115541">
    <property type="protein sequence ID" value="WNH53631.1"/>
    <property type="molecule type" value="Genomic_DNA"/>
</dbReference>
<dbReference type="RefSeq" id="WP_311192772.1">
    <property type="nucleotide sequence ID" value="NZ_CP115541.1"/>
</dbReference>
<gene>
    <name evidence="2" type="ORF">PDM29_04940</name>
</gene>
<keyword evidence="3" id="KW-1185">Reference proteome</keyword>
<evidence type="ECO:0000256" key="1">
    <source>
        <dbReference type="SAM" id="SignalP"/>
    </source>
</evidence>
<name>A0ABY9YRY8_9GAMM</name>
<feature type="signal peptide" evidence="1">
    <location>
        <begin position="1"/>
        <end position="20"/>
    </location>
</feature>
<organism evidence="2 3">
    <name type="scientific">Stenotrophomonas oahuensis</name>
    <dbReference type="NCBI Taxonomy" id="3003271"/>
    <lineage>
        <taxon>Bacteria</taxon>
        <taxon>Pseudomonadati</taxon>
        <taxon>Pseudomonadota</taxon>
        <taxon>Gammaproteobacteria</taxon>
        <taxon>Lysobacterales</taxon>
        <taxon>Lysobacteraceae</taxon>
        <taxon>Stenotrophomonas</taxon>
    </lineage>
</organism>
<sequence length="354" mass="38070">MKLPLSLLGLALVLALPAHADDAVSDPSPDKPARIRLFGSNQHNLSLYARAADGETSTRVAVEGAGAGSVTPIGALFSMARKNENVSIGMPASFATRTLNENTRFGAKPFFHEVELVPGRRITVFANFEGYNRRCVPREEIGKSRDSVRFVLGPSLSITPEPGVDYEMSFGTDGQSCGITARQLLPNGSSVPLRTERQRQRSPQTHKVEGTHLYTFLFRPGSVYYRVVGEDDNLTLLSDAPEQADAFEAAVREIAAKPGTQMCIALPDYGYESPLMERLSRVLKAQDDAFPAIYERIDGLRGVLQLDDHVPTTFLAAAEYCQLAGMVAFARQPSAEEAEAAGAAAAAAAAPAAE</sequence>
<protein>
    <submittedName>
        <fullName evidence="2">Uncharacterized protein</fullName>
    </submittedName>
</protein>
<dbReference type="Proteomes" id="UP001302072">
    <property type="component" value="Chromosome"/>
</dbReference>
<evidence type="ECO:0000313" key="2">
    <source>
        <dbReference type="EMBL" id="WNH53631.1"/>
    </source>
</evidence>
<feature type="chain" id="PRO_5046252028" evidence="1">
    <location>
        <begin position="21"/>
        <end position="354"/>
    </location>
</feature>
<evidence type="ECO:0000313" key="3">
    <source>
        <dbReference type="Proteomes" id="UP001302072"/>
    </source>
</evidence>
<keyword evidence="1" id="KW-0732">Signal</keyword>
<reference evidence="2 3" key="1">
    <citation type="submission" date="2022-12" db="EMBL/GenBank/DDBJ databases">
        <title>Two new species, Stenotrophomonas aracearum and Stenotrophomonas oahuensis, isolated from Anthurium (Araceae family) in Hawaii.</title>
        <authorList>
            <person name="Chunag S.C."/>
            <person name="Dobhal S."/>
            <person name="Alvarez A."/>
            <person name="Arif M."/>
        </authorList>
    </citation>
    <scope>NUCLEOTIDE SEQUENCE [LARGE SCALE GENOMIC DNA]</scope>
    <source>
        <strain evidence="2 3">A5586</strain>
    </source>
</reference>
<proteinExistence type="predicted"/>